<sequence>MEHGMLAPGRFVRIAVDIDGSAVLAQPWPPPSPGPRQPRDAHGSAWANDVGRALVRRAGPPFPTVDAVASAGWPTADPATRRRAGQGLRDERDPWASDGPEPEAPTRARPLPARWQPQEEWIPDPAPAPEQRWTPEQDWLGLFATQTDPRPADEHALPPPPRGRRWLVAVAVVLPLALVAALVAALA</sequence>
<evidence type="ECO:0000313" key="3">
    <source>
        <dbReference type="EMBL" id="UUI65271.1"/>
    </source>
</evidence>
<keyword evidence="2" id="KW-0472">Membrane</keyword>
<dbReference type="EMBL" id="CP101989">
    <property type="protein sequence ID" value="UUI65271.1"/>
    <property type="molecule type" value="Genomic_DNA"/>
</dbReference>
<dbReference type="RefSeq" id="WP_227563773.1">
    <property type="nucleotide sequence ID" value="NZ_CP101989.1"/>
</dbReference>
<dbReference type="Proteomes" id="UP001317322">
    <property type="component" value="Chromosome"/>
</dbReference>
<proteinExistence type="predicted"/>
<evidence type="ECO:0000313" key="4">
    <source>
        <dbReference type="Proteomes" id="UP001317322"/>
    </source>
</evidence>
<keyword evidence="4" id="KW-1185">Reference proteome</keyword>
<evidence type="ECO:0000256" key="2">
    <source>
        <dbReference type="SAM" id="Phobius"/>
    </source>
</evidence>
<organism evidence="3 4">
    <name type="scientific">Cellulomonas wangsupingiae</name>
    <dbReference type="NCBI Taxonomy" id="2968085"/>
    <lineage>
        <taxon>Bacteria</taxon>
        <taxon>Bacillati</taxon>
        <taxon>Actinomycetota</taxon>
        <taxon>Actinomycetes</taxon>
        <taxon>Micrococcales</taxon>
        <taxon>Cellulomonadaceae</taxon>
        <taxon>Cellulomonas</taxon>
    </lineage>
</organism>
<keyword evidence="2" id="KW-0812">Transmembrane</keyword>
<feature type="compositionally biased region" description="Pro residues" evidence="1">
    <location>
        <begin position="27"/>
        <end position="36"/>
    </location>
</feature>
<evidence type="ECO:0000256" key="1">
    <source>
        <dbReference type="SAM" id="MobiDB-lite"/>
    </source>
</evidence>
<gene>
    <name evidence="3" type="ORF">NP075_00565</name>
</gene>
<feature type="transmembrane region" description="Helical" evidence="2">
    <location>
        <begin position="166"/>
        <end position="186"/>
    </location>
</feature>
<feature type="region of interest" description="Disordered" evidence="1">
    <location>
        <begin position="23"/>
        <end position="52"/>
    </location>
</feature>
<feature type="region of interest" description="Disordered" evidence="1">
    <location>
        <begin position="64"/>
        <end position="113"/>
    </location>
</feature>
<reference evidence="3 4" key="1">
    <citation type="submission" date="2022-07" db="EMBL/GenBank/DDBJ databases">
        <title>Novel species in genus cellulomonas.</title>
        <authorList>
            <person name="Ye L."/>
        </authorList>
    </citation>
    <scope>NUCLEOTIDE SEQUENCE [LARGE SCALE GENOMIC DNA]</scope>
    <source>
        <strain evidence="4">zg-Y908</strain>
    </source>
</reference>
<accession>A0ABY5K8J5</accession>
<name>A0ABY5K8J5_9CELL</name>
<protein>
    <submittedName>
        <fullName evidence="3">Uncharacterized protein</fullName>
    </submittedName>
</protein>
<keyword evidence="2" id="KW-1133">Transmembrane helix</keyword>